<dbReference type="HOGENOM" id="CLU_051532_1_0_1"/>
<dbReference type="Gene3D" id="3.40.50.150">
    <property type="entry name" value="Vaccinia Virus protein VP39"/>
    <property type="match status" value="1"/>
</dbReference>
<gene>
    <name evidence="2" type="ORF">BDDG_01600</name>
</gene>
<evidence type="ECO:0000313" key="2">
    <source>
        <dbReference type="EMBL" id="EGE78663.1"/>
    </source>
</evidence>
<sequence>MHFHEFLRAIGPEVEDVEEEAFSLFSQEIPSQNLGFIDSRASTISLTIHGRDFQIRQSPTILSSTRSGGTTGAVLWKITPFVAEWLSSKQNTLWTSSILNQDSTVVELGCGISGVIALTLAPSISHYIATDQEYVHKLLKENLEANTIANANATAPRRNDQHRQSRRGPRKPPSTRSSNQHSPSPSRHRPDTTSTGNVTFTALDWELDSPCTLKQVIKPSSTQSSEKTKEEESDEVEKDPGFDLLLACDCIYNDALIDPFVQTCADICRLRPGYTLPPPSLPEGAPPPTPLASKRRPTVCVIAQQLRVPDVFESWLRAALAEFRVWRVSDEVLGKGMGGGLGIEGWVGVCCSCACAEGVGRAWLACIIRVHQRVSAFVWNIVGKQK</sequence>
<dbReference type="InterPro" id="IPR029063">
    <property type="entry name" value="SAM-dependent_MTases_sf"/>
</dbReference>
<protein>
    <recommendedName>
        <fullName evidence="3">Diaminohydroxyphosphoribosylamino-pyrimidine deaminase</fullName>
    </recommendedName>
</protein>
<feature type="compositionally biased region" description="Polar residues" evidence="1">
    <location>
        <begin position="174"/>
        <end position="185"/>
    </location>
</feature>
<dbReference type="Proteomes" id="UP000007802">
    <property type="component" value="Unassembled WGS sequence"/>
</dbReference>
<dbReference type="EMBL" id="GG749410">
    <property type="protein sequence ID" value="EGE78663.1"/>
    <property type="molecule type" value="Genomic_DNA"/>
</dbReference>
<dbReference type="EMBL" id="GG749410">
    <property type="protein sequence ID" value="KMW66784.1"/>
    <property type="molecule type" value="Genomic_DNA"/>
</dbReference>
<dbReference type="InterPro" id="IPR019410">
    <property type="entry name" value="Methyltransf_16"/>
</dbReference>
<name>F2T600_AJEDA</name>
<feature type="region of interest" description="Disordered" evidence="1">
    <location>
        <begin position="216"/>
        <end position="238"/>
    </location>
</feature>
<dbReference type="Pfam" id="PF10294">
    <property type="entry name" value="Methyltransf_16"/>
    <property type="match status" value="1"/>
</dbReference>
<organism evidence="2">
    <name type="scientific">Ajellomyces dermatitidis (strain ATCC 18188 / CBS 674.68)</name>
    <name type="common">Blastomyces dermatitidis</name>
    <dbReference type="NCBI Taxonomy" id="653446"/>
    <lineage>
        <taxon>Eukaryota</taxon>
        <taxon>Fungi</taxon>
        <taxon>Dikarya</taxon>
        <taxon>Ascomycota</taxon>
        <taxon>Pezizomycotina</taxon>
        <taxon>Eurotiomycetes</taxon>
        <taxon>Eurotiomycetidae</taxon>
        <taxon>Onygenales</taxon>
        <taxon>Ajellomycetaceae</taxon>
        <taxon>Blastomyces</taxon>
    </lineage>
</organism>
<accession>F2T600</accession>
<dbReference type="AlphaFoldDB" id="F2T600"/>
<reference evidence="2" key="1">
    <citation type="submission" date="2010-03" db="EMBL/GenBank/DDBJ databases">
        <title>Annotation of Blastomyces dermatitidis strain ATCC 18188.</title>
        <authorList>
            <consortium name="The Broad Institute Genome Sequencing Platform"/>
            <consortium name="Broad Institute Genome Sequencing Center for Infectious Disease."/>
            <person name="Cuomo C."/>
            <person name="Klein B."/>
            <person name="Sullivan T."/>
            <person name="Heitman J."/>
            <person name="Young S."/>
            <person name="Zeng Q."/>
            <person name="Gargeya S."/>
            <person name="Alvarado L."/>
            <person name="Berlin A.M."/>
            <person name="Chapman S.B."/>
            <person name="Chen Z."/>
            <person name="Freedman E."/>
            <person name="Gellesch M."/>
            <person name="Goldberg J."/>
            <person name="Griggs A."/>
            <person name="Gujja S."/>
            <person name="Heilman E."/>
            <person name="Heiman D."/>
            <person name="Howarth C."/>
            <person name="Mehta T."/>
            <person name="Neiman D."/>
            <person name="Pearson M."/>
            <person name="Roberts A."/>
            <person name="Saif S."/>
            <person name="Shea T."/>
            <person name="Shenoy N."/>
            <person name="Sisk P."/>
            <person name="Stolte C."/>
            <person name="Sykes S."/>
            <person name="White J."/>
            <person name="Yandava C."/>
            <person name="Haas B."/>
            <person name="Nusbaum C."/>
            <person name="Birren B."/>
        </authorList>
    </citation>
    <scope>NUCLEOTIDE SEQUENCE [LARGE SCALE GENOMIC DNA]</scope>
    <source>
        <strain evidence="2">ATCC 18188</strain>
    </source>
</reference>
<evidence type="ECO:0000256" key="1">
    <source>
        <dbReference type="SAM" id="MobiDB-lite"/>
    </source>
</evidence>
<evidence type="ECO:0008006" key="3">
    <source>
        <dbReference type="Google" id="ProtNLM"/>
    </source>
</evidence>
<dbReference type="GO" id="GO:0005829">
    <property type="term" value="C:cytosol"/>
    <property type="evidence" value="ECO:0007669"/>
    <property type="project" value="TreeGrafter"/>
</dbReference>
<dbReference type="SUPFAM" id="SSF53335">
    <property type="entry name" value="S-adenosyl-L-methionine-dependent methyltransferases"/>
    <property type="match status" value="1"/>
</dbReference>
<dbReference type="OrthoDB" id="2529286at2759"/>
<feature type="region of interest" description="Disordered" evidence="1">
    <location>
        <begin position="149"/>
        <end position="197"/>
    </location>
</feature>
<dbReference type="GO" id="GO:0008757">
    <property type="term" value="F:S-adenosylmethionine-dependent methyltransferase activity"/>
    <property type="evidence" value="ECO:0007669"/>
    <property type="project" value="UniProtKB-ARBA"/>
</dbReference>
<dbReference type="PANTHER" id="PTHR14614:SF109">
    <property type="entry name" value="RIBOSOMAL LYSINE N-METHYLTRANSFERASE 5"/>
    <property type="match status" value="1"/>
</dbReference>
<proteinExistence type="predicted"/>
<dbReference type="PANTHER" id="PTHR14614">
    <property type="entry name" value="HEPATOCELLULAR CARCINOMA-ASSOCIATED ANTIGEN"/>
    <property type="match status" value="1"/>
</dbReference>
<dbReference type="GO" id="GO:0032991">
    <property type="term" value="C:protein-containing complex"/>
    <property type="evidence" value="ECO:0007669"/>
    <property type="project" value="TreeGrafter"/>
</dbReference>